<gene>
    <name evidence="4" type="ORF">AAG747_22300</name>
</gene>
<dbReference type="SUPFAM" id="SSF63411">
    <property type="entry name" value="LuxS/MPP-like metallohydrolase"/>
    <property type="match status" value="2"/>
</dbReference>
<dbReference type="RefSeq" id="WP_346823450.1">
    <property type="nucleotide sequence ID" value="NZ_JBDKWZ010000015.1"/>
</dbReference>
<comment type="caution">
    <text evidence="4">The sequence shown here is derived from an EMBL/GenBank/DDBJ whole genome shotgun (WGS) entry which is preliminary data.</text>
</comment>
<dbReference type="Pfam" id="PF05193">
    <property type="entry name" value="Peptidase_M16_C"/>
    <property type="match status" value="1"/>
</dbReference>
<dbReference type="InterPro" id="IPR011765">
    <property type="entry name" value="Pept_M16_N"/>
</dbReference>
<accession>A0AAW9SHC5</accession>
<proteinExistence type="inferred from homology"/>
<dbReference type="GO" id="GO:0046872">
    <property type="term" value="F:metal ion binding"/>
    <property type="evidence" value="ECO:0007669"/>
    <property type="project" value="InterPro"/>
</dbReference>
<feature type="domain" description="Peptidase M16 N-terminal" evidence="2">
    <location>
        <begin position="31"/>
        <end position="174"/>
    </location>
</feature>
<evidence type="ECO:0000259" key="3">
    <source>
        <dbReference type="Pfam" id="PF05193"/>
    </source>
</evidence>
<name>A0AAW9SHC5_9BACT</name>
<dbReference type="InterPro" id="IPR050361">
    <property type="entry name" value="MPP/UQCRC_Complex"/>
</dbReference>
<dbReference type="PANTHER" id="PTHR11851:SF49">
    <property type="entry name" value="MITOCHONDRIAL-PROCESSING PEPTIDASE SUBUNIT ALPHA"/>
    <property type="match status" value="1"/>
</dbReference>
<feature type="domain" description="Peptidase M16 C-terminal" evidence="3">
    <location>
        <begin position="182"/>
        <end position="356"/>
    </location>
</feature>
<organism evidence="4 5">
    <name type="scientific">Rapidithrix thailandica</name>
    <dbReference type="NCBI Taxonomy" id="413964"/>
    <lineage>
        <taxon>Bacteria</taxon>
        <taxon>Pseudomonadati</taxon>
        <taxon>Bacteroidota</taxon>
        <taxon>Cytophagia</taxon>
        <taxon>Cytophagales</taxon>
        <taxon>Flammeovirgaceae</taxon>
        <taxon>Rapidithrix</taxon>
    </lineage>
</organism>
<comment type="similarity">
    <text evidence="1">Belongs to the peptidase M16 family.</text>
</comment>
<evidence type="ECO:0000313" key="4">
    <source>
        <dbReference type="EMBL" id="MEN7550668.1"/>
    </source>
</evidence>
<dbReference type="EMBL" id="JBDKWZ010000015">
    <property type="protein sequence ID" value="MEN7550668.1"/>
    <property type="molecule type" value="Genomic_DNA"/>
</dbReference>
<dbReference type="InterPro" id="IPR007863">
    <property type="entry name" value="Peptidase_M16_C"/>
</dbReference>
<sequence length="424" mass="48391">MKRRKIHKSQASETVDYYLHTFPNGIRLVHKQVEGTQIAHCGFVLDIGSRDEKADQQGMAHFWEHMAFKGTEKRKAFHILNRLDSVGGELNAYTTKEKICFYASVLDLHFDKAVELLTDITFHSTFPEKEIQKEKGVILEEMSMYKDDPADAIADEFDEVIFGDHQLGRNILGTRESVSGFQQADFLRFIRENLSTERLVFTSVSALPMKEVIKKVGKYLSALPVIASERVRLPFEIYQPKQEKILKPISQGHCVIGTTAYSIYDEKRLPFFFLTNVLGGPGMNSRLNLGIREKYGFVYDINASYNTFSDCGLFSIYFGSEKNTLNRCIGLVGKEMKRLRERKLGVMQLHQAKQQLMGQLAIAEESNINMMLVIGKSILDLEKVESIQSIFQKIEAITAELLLDIANEIFAEEKLSMLQYLPEE</sequence>
<reference evidence="4 5" key="1">
    <citation type="submission" date="2024-04" db="EMBL/GenBank/DDBJ databases">
        <title>Novel genus in family Flammeovirgaceae.</title>
        <authorList>
            <person name="Nguyen T.H."/>
            <person name="Vuong T.Q."/>
            <person name="Le H."/>
            <person name="Kim S.-G."/>
        </authorList>
    </citation>
    <scope>NUCLEOTIDE SEQUENCE [LARGE SCALE GENOMIC DNA]</scope>
    <source>
        <strain evidence="4 5">JCM 23209</strain>
    </source>
</reference>
<evidence type="ECO:0000313" key="5">
    <source>
        <dbReference type="Proteomes" id="UP001403385"/>
    </source>
</evidence>
<evidence type="ECO:0000256" key="1">
    <source>
        <dbReference type="ARBA" id="ARBA00007261"/>
    </source>
</evidence>
<protein>
    <submittedName>
        <fullName evidence="4">Pitrilysin family protein</fullName>
    </submittedName>
</protein>
<keyword evidence="5" id="KW-1185">Reference proteome</keyword>
<evidence type="ECO:0000259" key="2">
    <source>
        <dbReference type="Pfam" id="PF00675"/>
    </source>
</evidence>
<dbReference type="Proteomes" id="UP001403385">
    <property type="component" value="Unassembled WGS sequence"/>
</dbReference>
<dbReference type="Gene3D" id="3.30.830.10">
    <property type="entry name" value="Metalloenzyme, LuxS/M16 peptidase-like"/>
    <property type="match status" value="2"/>
</dbReference>
<dbReference type="InterPro" id="IPR011249">
    <property type="entry name" value="Metalloenz_LuxS/M16"/>
</dbReference>
<dbReference type="AlphaFoldDB" id="A0AAW9SHC5"/>
<dbReference type="PANTHER" id="PTHR11851">
    <property type="entry name" value="METALLOPROTEASE"/>
    <property type="match status" value="1"/>
</dbReference>
<dbReference type="Pfam" id="PF00675">
    <property type="entry name" value="Peptidase_M16"/>
    <property type="match status" value="1"/>
</dbReference>